<protein>
    <submittedName>
        <fullName evidence="1">Uncharacterized protein</fullName>
    </submittedName>
</protein>
<organism evidence="1">
    <name type="scientific">Rhizophora mucronata</name>
    <name type="common">Asiatic mangrove</name>
    <dbReference type="NCBI Taxonomy" id="61149"/>
    <lineage>
        <taxon>Eukaryota</taxon>
        <taxon>Viridiplantae</taxon>
        <taxon>Streptophyta</taxon>
        <taxon>Embryophyta</taxon>
        <taxon>Tracheophyta</taxon>
        <taxon>Spermatophyta</taxon>
        <taxon>Magnoliopsida</taxon>
        <taxon>eudicotyledons</taxon>
        <taxon>Gunneridae</taxon>
        <taxon>Pentapetalae</taxon>
        <taxon>rosids</taxon>
        <taxon>fabids</taxon>
        <taxon>Malpighiales</taxon>
        <taxon>Rhizophoraceae</taxon>
        <taxon>Rhizophora</taxon>
    </lineage>
</organism>
<dbReference type="EMBL" id="GGEC01062908">
    <property type="protein sequence ID" value="MBX43392.1"/>
    <property type="molecule type" value="Transcribed_RNA"/>
</dbReference>
<sequence>MVISSQKQVEKHSKKLFDFSFSNDSSQMPFK</sequence>
<dbReference type="AlphaFoldDB" id="A0A2P2NLL3"/>
<accession>A0A2P2NLL3</accession>
<proteinExistence type="predicted"/>
<reference evidence="1" key="1">
    <citation type="submission" date="2018-02" db="EMBL/GenBank/DDBJ databases">
        <title>Rhizophora mucronata_Transcriptome.</title>
        <authorList>
            <person name="Meera S.P."/>
            <person name="Sreeshan A."/>
            <person name="Augustine A."/>
        </authorList>
    </citation>
    <scope>NUCLEOTIDE SEQUENCE</scope>
    <source>
        <tissue evidence="1">Leaf</tissue>
    </source>
</reference>
<name>A0A2P2NLL3_RHIMU</name>
<evidence type="ECO:0000313" key="1">
    <source>
        <dbReference type="EMBL" id="MBX43392.1"/>
    </source>
</evidence>